<reference evidence="4" key="1">
    <citation type="submission" date="2010-07" db="EMBL/GenBank/DDBJ databases">
        <title>The genome sequence of Gaeumannomyces graminis var. tritici strain R3-111a-1.</title>
        <authorList>
            <consortium name="The Broad Institute Genome Sequencing Platform"/>
            <person name="Ma L.-J."/>
            <person name="Dead R."/>
            <person name="Young S."/>
            <person name="Zeng Q."/>
            <person name="Koehrsen M."/>
            <person name="Alvarado L."/>
            <person name="Berlin A."/>
            <person name="Chapman S.B."/>
            <person name="Chen Z."/>
            <person name="Freedman E."/>
            <person name="Gellesch M."/>
            <person name="Goldberg J."/>
            <person name="Griggs A."/>
            <person name="Gujja S."/>
            <person name="Heilman E.R."/>
            <person name="Heiman D."/>
            <person name="Hepburn T."/>
            <person name="Howarth C."/>
            <person name="Jen D."/>
            <person name="Larson L."/>
            <person name="Mehta T."/>
            <person name="Neiman D."/>
            <person name="Pearson M."/>
            <person name="Roberts A."/>
            <person name="Saif S."/>
            <person name="Shea T."/>
            <person name="Shenoy N."/>
            <person name="Sisk P."/>
            <person name="Stolte C."/>
            <person name="Sykes S."/>
            <person name="Walk T."/>
            <person name="White J."/>
            <person name="Yandava C."/>
            <person name="Haas B."/>
            <person name="Nusbaum C."/>
            <person name="Birren B."/>
        </authorList>
    </citation>
    <scope>NUCLEOTIDE SEQUENCE [LARGE SCALE GENOMIC DNA]</scope>
    <source>
        <strain evidence="4">R3-111a-1</strain>
    </source>
</reference>
<dbReference type="AlphaFoldDB" id="J3PIZ7"/>
<feature type="transmembrane region" description="Helical" evidence="1">
    <location>
        <begin position="12"/>
        <end position="36"/>
    </location>
</feature>
<dbReference type="STRING" id="644352.J3PIZ7"/>
<sequence length="616" mass="67162">MGLGFELSPFQGGGASIIAAAFYILLLLAVGITRLWTGWVARSQARCKPDAVSSATAITAKPAPLIPYWLPILGHTPNFVFNHGSFLTGLRDSLPHGVASLNLLGTTHVFIFRHSVGRSLLAKPSSAADAGWLRARLLSKAFGYPSSELDAYIKLSPRLNGLFTRYLLSDPGLTCMVAATAGRLARNINRFVTLGAAEQTVQMEWERVAGVEPVTSIATKNTVAGRVPYSGATSHSSYARSSVEAPLDALVRAFVGFTANPSLLGDDFMENFPNFWDLLQEFDRSWILLALDIPRWVPSFLAPGAAAARAAAARAEMMRYMCELETALDRRAAGQDAGPRWQRLDTVSGLVQARVMLYREMGVSIEARAANDLGLVWAMNTNANMLVFWIVARIAADSALLARVRTEVAPYIGTEGGAANSDRRTVRHIDVEGLCARCPLLKAAYVESLRIDGSSWSFRQARQNLVLTDQHEGDGRLLARWLVPKGAYAHIAEELRHTDPRIFPDPFTWNHGRHITVQEAVGPISSGVDAHASKGKVAVAKMGLVRPYGGGSSTCPGRAFALRETMVFVAAILHQYDIHPVNIKPDGSWVMPAPESSSVGIKRVKRPFRVVIRRRF</sequence>
<dbReference type="PANTHER" id="PTHR24306:SF7">
    <property type="entry name" value="AHBB"/>
    <property type="match status" value="1"/>
</dbReference>
<keyword evidence="1" id="KW-0812">Transmembrane</keyword>
<dbReference type="GO" id="GO:0004497">
    <property type="term" value="F:monooxygenase activity"/>
    <property type="evidence" value="ECO:0007669"/>
    <property type="project" value="InterPro"/>
</dbReference>
<gene>
    <name evidence="3" type="primary">20353937</name>
    <name evidence="2" type="ORF">GGTG_13479</name>
</gene>
<reference evidence="2" key="2">
    <citation type="submission" date="2010-07" db="EMBL/GenBank/DDBJ databases">
        <authorList>
            <consortium name="The Broad Institute Genome Sequencing Platform"/>
            <consortium name="Broad Institute Genome Sequencing Center for Infectious Disease"/>
            <person name="Ma L.-J."/>
            <person name="Dead R."/>
            <person name="Young S."/>
            <person name="Zeng Q."/>
            <person name="Koehrsen M."/>
            <person name="Alvarado L."/>
            <person name="Berlin A."/>
            <person name="Chapman S.B."/>
            <person name="Chen Z."/>
            <person name="Freedman E."/>
            <person name="Gellesch M."/>
            <person name="Goldberg J."/>
            <person name="Griggs A."/>
            <person name="Gujja S."/>
            <person name="Heilman E.R."/>
            <person name="Heiman D."/>
            <person name="Hepburn T."/>
            <person name="Howarth C."/>
            <person name="Jen D."/>
            <person name="Larson L."/>
            <person name="Mehta T."/>
            <person name="Neiman D."/>
            <person name="Pearson M."/>
            <person name="Roberts A."/>
            <person name="Saif S."/>
            <person name="Shea T."/>
            <person name="Shenoy N."/>
            <person name="Sisk P."/>
            <person name="Stolte C."/>
            <person name="Sykes S."/>
            <person name="Walk T."/>
            <person name="White J."/>
            <person name="Yandava C."/>
            <person name="Haas B."/>
            <person name="Nusbaum C."/>
            <person name="Birren B."/>
        </authorList>
    </citation>
    <scope>NUCLEOTIDE SEQUENCE</scope>
    <source>
        <strain evidence="2">R3-111a-1</strain>
    </source>
</reference>
<name>J3PIZ7_GAET3</name>
<dbReference type="VEuPathDB" id="FungiDB:GGTG_13479"/>
<accession>J3PIZ7</accession>
<protein>
    <recommendedName>
        <fullName evidence="5">Cytochrome P450</fullName>
    </recommendedName>
</protein>
<keyword evidence="1" id="KW-0472">Membrane</keyword>
<dbReference type="GO" id="GO:0016705">
    <property type="term" value="F:oxidoreductase activity, acting on paired donors, with incorporation or reduction of molecular oxygen"/>
    <property type="evidence" value="ECO:0007669"/>
    <property type="project" value="InterPro"/>
</dbReference>
<dbReference type="SUPFAM" id="SSF48264">
    <property type="entry name" value="Cytochrome P450"/>
    <property type="match status" value="1"/>
</dbReference>
<dbReference type="EMBL" id="GL385408">
    <property type="protein sequence ID" value="EJT68973.1"/>
    <property type="molecule type" value="Genomic_DNA"/>
</dbReference>
<dbReference type="Proteomes" id="UP000006039">
    <property type="component" value="Unassembled WGS sequence"/>
</dbReference>
<evidence type="ECO:0008006" key="5">
    <source>
        <dbReference type="Google" id="ProtNLM"/>
    </source>
</evidence>
<dbReference type="PANTHER" id="PTHR24306">
    <property type="match status" value="1"/>
</dbReference>
<dbReference type="GO" id="GO:0005506">
    <property type="term" value="F:iron ion binding"/>
    <property type="evidence" value="ECO:0007669"/>
    <property type="project" value="InterPro"/>
</dbReference>
<keyword evidence="4" id="KW-1185">Reference proteome</keyword>
<dbReference type="GO" id="GO:0020037">
    <property type="term" value="F:heme binding"/>
    <property type="evidence" value="ECO:0007669"/>
    <property type="project" value="InterPro"/>
</dbReference>
<dbReference type="Pfam" id="PF00067">
    <property type="entry name" value="p450"/>
    <property type="match status" value="1"/>
</dbReference>
<reference evidence="3" key="5">
    <citation type="submission" date="2018-04" db="UniProtKB">
        <authorList>
            <consortium name="EnsemblFungi"/>
        </authorList>
    </citation>
    <scope>IDENTIFICATION</scope>
    <source>
        <strain evidence="3">R3-111a-1</strain>
    </source>
</reference>
<dbReference type="GeneID" id="20353937"/>
<keyword evidence="1" id="KW-1133">Transmembrane helix</keyword>
<proteinExistence type="predicted"/>
<evidence type="ECO:0000313" key="2">
    <source>
        <dbReference type="EMBL" id="EJT68973.1"/>
    </source>
</evidence>
<reference evidence="3" key="4">
    <citation type="journal article" date="2015" name="G3 (Bethesda)">
        <title>Genome sequences of three phytopathogenic species of the Magnaporthaceae family of fungi.</title>
        <authorList>
            <person name="Okagaki L.H."/>
            <person name="Nunes C.C."/>
            <person name="Sailsbery J."/>
            <person name="Clay B."/>
            <person name="Brown D."/>
            <person name="John T."/>
            <person name="Oh Y."/>
            <person name="Young N."/>
            <person name="Fitzgerald M."/>
            <person name="Haas B.J."/>
            <person name="Zeng Q."/>
            <person name="Young S."/>
            <person name="Adiconis X."/>
            <person name="Fan L."/>
            <person name="Levin J.Z."/>
            <person name="Mitchell T.K."/>
            <person name="Okubara P.A."/>
            <person name="Farman M.L."/>
            <person name="Kohn L.M."/>
            <person name="Birren B."/>
            <person name="Ma L.-J."/>
            <person name="Dean R.A."/>
        </authorList>
    </citation>
    <scope>NUCLEOTIDE SEQUENCE</scope>
    <source>
        <strain evidence="3">R3-111a-1</strain>
    </source>
</reference>
<dbReference type="OrthoDB" id="3366823at2759"/>
<dbReference type="eggNOG" id="KOG0684">
    <property type="taxonomic scope" value="Eukaryota"/>
</dbReference>
<dbReference type="InterPro" id="IPR001128">
    <property type="entry name" value="Cyt_P450"/>
</dbReference>
<dbReference type="EnsemblFungi" id="EJT68973">
    <property type="protein sequence ID" value="EJT68973"/>
    <property type="gene ID" value="GGTG_13479"/>
</dbReference>
<evidence type="ECO:0000313" key="4">
    <source>
        <dbReference type="Proteomes" id="UP000006039"/>
    </source>
</evidence>
<dbReference type="RefSeq" id="XP_009229649.1">
    <property type="nucleotide sequence ID" value="XM_009231385.1"/>
</dbReference>
<dbReference type="InterPro" id="IPR036396">
    <property type="entry name" value="Cyt_P450_sf"/>
</dbReference>
<evidence type="ECO:0000313" key="3">
    <source>
        <dbReference type="EnsemblFungi" id="EJT68973"/>
    </source>
</evidence>
<organism evidence="2">
    <name type="scientific">Gaeumannomyces tritici (strain R3-111a-1)</name>
    <name type="common">Wheat and barley take-all root rot fungus</name>
    <name type="synonym">Gaeumannomyces graminis var. tritici</name>
    <dbReference type="NCBI Taxonomy" id="644352"/>
    <lineage>
        <taxon>Eukaryota</taxon>
        <taxon>Fungi</taxon>
        <taxon>Dikarya</taxon>
        <taxon>Ascomycota</taxon>
        <taxon>Pezizomycotina</taxon>
        <taxon>Sordariomycetes</taxon>
        <taxon>Sordariomycetidae</taxon>
        <taxon>Magnaporthales</taxon>
        <taxon>Magnaporthaceae</taxon>
        <taxon>Gaeumannomyces</taxon>
    </lineage>
</organism>
<evidence type="ECO:0000256" key="1">
    <source>
        <dbReference type="SAM" id="Phobius"/>
    </source>
</evidence>
<dbReference type="HOGENOM" id="CLU_018012_0_0_1"/>
<reference evidence="2" key="3">
    <citation type="submission" date="2010-09" db="EMBL/GenBank/DDBJ databases">
        <title>Annotation of Gaeumannomyces graminis var. tritici R3-111a-1.</title>
        <authorList>
            <consortium name="The Broad Institute Genome Sequencing Platform"/>
            <person name="Ma L.-J."/>
            <person name="Dead R."/>
            <person name="Young S.K."/>
            <person name="Zeng Q."/>
            <person name="Gargeya S."/>
            <person name="Fitzgerald M."/>
            <person name="Haas B."/>
            <person name="Abouelleil A."/>
            <person name="Alvarado L."/>
            <person name="Arachchi H.M."/>
            <person name="Berlin A."/>
            <person name="Brown A."/>
            <person name="Chapman S.B."/>
            <person name="Chen Z."/>
            <person name="Dunbar C."/>
            <person name="Freedman E."/>
            <person name="Gearin G."/>
            <person name="Gellesch M."/>
            <person name="Goldberg J."/>
            <person name="Griggs A."/>
            <person name="Gujja S."/>
            <person name="Heiman D."/>
            <person name="Howarth C."/>
            <person name="Larson L."/>
            <person name="Lui A."/>
            <person name="MacDonald P.J.P."/>
            <person name="Mehta T."/>
            <person name="Montmayeur A."/>
            <person name="Murphy C."/>
            <person name="Neiman D."/>
            <person name="Pearson M."/>
            <person name="Priest M."/>
            <person name="Roberts A."/>
            <person name="Saif S."/>
            <person name="Shea T."/>
            <person name="Shenoy N."/>
            <person name="Sisk P."/>
            <person name="Stolte C."/>
            <person name="Sykes S."/>
            <person name="Yandava C."/>
            <person name="Wortman J."/>
            <person name="Nusbaum C."/>
            <person name="Birren B."/>
        </authorList>
    </citation>
    <scope>NUCLEOTIDE SEQUENCE</scope>
    <source>
        <strain evidence="2">R3-111a-1</strain>
    </source>
</reference>
<dbReference type="Gene3D" id="1.10.630.10">
    <property type="entry name" value="Cytochrome P450"/>
    <property type="match status" value="1"/>
</dbReference>